<evidence type="ECO:0000313" key="2">
    <source>
        <dbReference type="Proteomes" id="UP000276133"/>
    </source>
</evidence>
<comment type="caution">
    <text evidence="1">The sequence shown here is derived from an EMBL/GenBank/DDBJ whole genome shotgun (WGS) entry which is preliminary data.</text>
</comment>
<dbReference type="AlphaFoldDB" id="A0A3M7SHK2"/>
<keyword evidence="2" id="KW-1185">Reference proteome</keyword>
<reference evidence="1 2" key="1">
    <citation type="journal article" date="2018" name="Sci. Rep.">
        <title>Genomic signatures of local adaptation to the degree of environmental predictability in rotifers.</title>
        <authorList>
            <person name="Franch-Gras L."/>
            <person name="Hahn C."/>
            <person name="Garcia-Roger E.M."/>
            <person name="Carmona M.J."/>
            <person name="Serra M."/>
            <person name="Gomez A."/>
        </authorList>
    </citation>
    <scope>NUCLEOTIDE SEQUENCE [LARGE SCALE GENOMIC DNA]</scope>
    <source>
        <strain evidence="1">HYR1</strain>
    </source>
</reference>
<organism evidence="1 2">
    <name type="scientific">Brachionus plicatilis</name>
    <name type="common">Marine rotifer</name>
    <name type="synonym">Brachionus muelleri</name>
    <dbReference type="NCBI Taxonomy" id="10195"/>
    <lineage>
        <taxon>Eukaryota</taxon>
        <taxon>Metazoa</taxon>
        <taxon>Spiralia</taxon>
        <taxon>Gnathifera</taxon>
        <taxon>Rotifera</taxon>
        <taxon>Eurotatoria</taxon>
        <taxon>Monogononta</taxon>
        <taxon>Pseudotrocha</taxon>
        <taxon>Ploima</taxon>
        <taxon>Brachionidae</taxon>
        <taxon>Brachionus</taxon>
    </lineage>
</organism>
<protein>
    <submittedName>
        <fullName evidence="1">Uncharacterized protein</fullName>
    </submittedName>
</protein>
<name>A0A3M7SHK2_BRAPC</name>
<sequence>MLLFIVDLWIDIIYARYKKNLFLFFLCIKIKEHLNQKIFQSEEGLNVIKEFTISSHIHELLCLSNESIMDIKIKNNKRKHNKRLMISFRTCAKDMS</sequence>
<accession>A0A3M7SHK2</accession>
<proteinExistence type="predicted"/>
<dbReference type="EMBL" id="REGN01001356">
    <property type="protein sequence ID" value="RNA35242.1"/>
    <property type="molecule type" value="Genomic_DNA"/>
</dbReference>
<evidence type="ECO:0000313" key="1">
    <source>
        <dbReference type="EMBL" id="RNA35242.1"/>
    </source>
</evidence>
<gene>
    <name evidence="1" type="ORF">BpHYR1_035907</name>
</gene>
<dbReference type="Proteomes" id="UP000276133">
    <property type="component" value="Unassembled WGS sequence"/>
</dbReference>